<feature type="signal peptide" evidence="1">
    <location>
        <begin position="1"/>
        <end position="18"/>
    </location>
</feature>
<reference evidence="3" key="1">
    <citation type="journal article" date="2017" name="bioRxiv">
        <title>Comparative analysis of the genomes of Stylophora pistillata and Acropora digitifera provides evidence for extensive differences between species of corals.</title>
        <authorList>
            <person name="Voolstra C.R."/>
            <person name="Li Y."/>
            <person name="Liew Y.J."/>
            <person name="Baumgarten S."/>
            <person name="Zoccola D."/>
            <person name="Flot J.-F."/>
            <person name="Tambutte S."/>
            <person name="Allemand D."/>
            <person name="Aranda M."/>
        </authorList>
    </citation>
    <scope>NUCLEOTIDE SEQUENCE [LARGE SCALE GENOMIC DNA]</scope>
</reference>
<organism evidence="2 3">
    <name type="scientific">Stylophora pistillata</name>
    <name type="common">Smooth cauliflower coral</name>
    <dbReference type="NCBI Taxonomy" id="50429"/>
    <lineage>
        <taxon>Eukaryota</taxon>
        <taxon>Metazoa</taxon>
        <taxon>Cnidaria</taxon>
        <taxon>Anthozoa</taxon>
        <taxon>Hexacorallia</taxon>
        <taxon>Scleractinia</taxon>
        <taxon>Astrocoeniina</taxon>
        <taxon>Pocilloporidae</taxon>
        <taxon>Stylophora</taxon>
    </lineage>
</organism>
<dbReference type="Proteomes" id="UP000225706">
    <property type="component" value="Unassembled WGS sequence"/>
</dbReference>
<evidence type="ECO:0000313" key="3">
    <source>
        <dbReference type="Proteomes" id="UP000225706"/>
    </source>
</evidence>
<dbReference type="AlphaFoldDB" id="A0A2B4SKP4"/>
<feature type="chain" id="PRO_5012021602" evidence="1">
    <location>
        <begin position="19"/>
        <end position="148"/>
    </location>
</feature>
<gene>
    <name evidence="2" type="ORF">AWC38_SpisGene3945</name>
</gene>
<protein>
    <submittedName>
        <fullName evidence="2">Uncharacterized protein</fullName>
    </submittedName>
</protein>
<name>A0A2B4SKP4_STYPI</name>
<accession>A0A2B4SKP4</accession>
<proteinExistence type="predicted"/>
<keyword evidence="1" id="KW-0732">Signal</keyword>
<comment type="caution">
    <text evidence="2">The sequence shown here is derived from an EMBL/GenBank/DDBJ whole genome shotgun (WGS) entry which is preliminary data.</text>
</comment>
<keyword evidence="3" id="KW-1185">Reference proteome</keyword>
<dbReference type="OrthoDB" id="10404430at2759"/>
<evidence type="ECO:0000256" key="1">
    <source>
        <dbReference type="SAM" id="SignalP"/>
    </source>
</evidence>
<dbReference type="EMBL" id="LSMT01000038">
    <property type="protein sequence ID" value="PFX31254.1"/>
    <property type="molecule type" value="Genomic_DNA"/>
</dbReference>
<evidence type="ECO:0000313" key="2">
    <source>
        <dbReference type="EMBL" id="PFX31254.1"/>
    </source>
</evidence>
<sequence>MKIVLVSCFLIFASVSVAFVNGRYLIGKDLSESLEDELNELEPWELEDPKGGHKPRPVKSLKGAIELLLACFQGEHGQMKAGCMEKFKKALPQGQSNNERVIECVKQSFQECEGEPTGHKPINCIMRFKRRCMKDKLDGSDELDGSGR</sequence>